<dbReference type="Pfam" id="PF13196">
    <property type="entry name" value="DUF4012"/>
    <property type="match status" value="1"/>
</dbReference>
<proteinExistence type="predicted"/>
<dbReference type="AlphaFoldDB" id="A0A1D3L3B7"/>
<accession>A0A1D3L3B7</accession>
<organism evidence="1 2">
    <name type="scientific">Methanobacterium congolense</name>
    <dbReference type="NCBI Taxonomy" id="118062"/>
    <lineage>
        <taxon>Archaea</taxon>
        <taxon>Methanobacteriati</taxon>
        <taxon>Methanobacteriota</taxon>
        <taxon>Methanomada group</taxon>
        <taxon>Methanobacteria</taxon>
        <taxon>Methanobacteriales</taxon>
        <taxon>Methanobacteriaceae</taxon>
        <taxon>Methanobacterium</taxon>
    </lineage>
</organism>
<name>A0A1D3L3B7_9EURY</name>
<dbReference type="GeneID" id="30412363"/>
<keyword evidence="2" id="KW-1185">Reference proteome</keyword>
<evidence type="ECO:0008006" key="3">
    <source>
        <dbReference type="Google" id="ProtNLM"/>
    </source>
</evidence>
<dbReference type="RefSeq" id="WP_084789896.1">
    <property type="nucleotide sequence ID" value="NZ_LT607756.1"/>
</dbReference>
<protein>
    <recommendedName>
        <fullName evidence="3">Cell envelope-related transcriptional attenuator</fullName>
    </recommendedName>
</protein>
<dbReference type="OrthoDB" id="80541at2157"/>
<dbReference type="EMBL" id="LT607756">
    <property type="protein sequence ID" value="SCG86077.1"/>
    <property type="molecule type" value="Genomic_DNA"/>
</dbReference>
<dbReference type="InterPro" id="IPR025101">
    <property type="entry name" value="DUF4012"/>
</dbReference>
<gene>
    <name evidence="1" type="ORF">MCBB_1522</name>
</gene>
<reference evidence="1 2" key="1">
    <citation type="submission" date="2016-08" db="EMBL/GenBank/DDBJ databases">
        <authorList>
            <person name="Seilhamer J.J."/>
        </authorList>
    </citation>
    <scope>NUCLEOTIDE SEQUENCE [LARGE SCALE GENOMIC DNA]</scope>
    <source>
        <strain evidence="1">Buetzberg</strain>
    </source>
</reference>
<sequence>MILKKKPPKPKRRTLERRTFEEPKKRIEFKRGRRRKYRLGKGLKLILAAVLIFLLGAAAFVIYEYEQPSSVNTMKGEHNILLLCVDPTEDNGTEGMGSIDMAFAVYVVDGNVKNVTSIYPGGLRSSNLTEPPELGTGNMLLHDSLYGVSTEEGAQQAQEIVEYNKGIKTDAVVMVTPDAIDALLTAVGPVEVNGQNQTITDSIGFIRNMTEEKNSTEKRGDAVHSLMDPILNAAEDNPSIYLNLANVAMDQYNKGNIRVVPSDLVAQFAVTKSVHSII</sequence>
<evidence type="ECO:0000313" key="1">
    <source>
        <dbReference type="EMBL" id="SCG86077.1"/>
    </source>
</evidence>
<dbReference type="KEGG" id="mcub:MCBB_1522"/>
<dbReference type="Proteomes" id="UP000094707">
    <property type="component" value="Chromosome I"/>
</dbReference>
<evidence type="ECO:0000313" key="2">
    <source>
        <dbReference type="Proteomes" id="UP000094707"/>
    </source>
</evidence>